<dbReference type="AlphaFoldDB" id="Q24FB9"/>
<dbReference type="InterPro" id="IPR023247">
    <property type="entry name" value="IC97/Dnai7-like"/>
</dbReference>
<dbReference type="GO" id="GO:0005930">
    <property type="term" value="C:axoneme"/>
    <property type="evidence" value="ECO:0007669"/>
    <property type="project" value="TreeGrafter"/>
</dbReference>
<evidence type="ECO:0000256" key="2">
    <source>
        <dbReference type="SAM" id="MobiDB-lite"/>
    </source>
</evidence>
<dbReference type="GO" id="GO:0048487">
    <property type="term" value="F:beta-tubulin binding"/>
    <property type="evidence" value="ECO:0007669"/>
    <property type="project" value="TreeGrafter"/>
</dbReference>
<feature type="region of interest" description="Disordered" evidence="2">
    <location>
        <begin position="1"/>
        <end position="92"/>
    </location>
</feature>
<dbReference type="eggNOG" id="ENOG502R2MA">
    <property type="taxonomic scope" value="Eukaryota"/>
</dbReference>
<evidence type="ECO:0000313" key="5">
    <source>
        <dbReference type="Proteomes" id="UP000009168"/>
    </source>
</evidence>
<comment type="similarity">
    <text evidence="1">Belongs to the DNAI7 family.</text>
</comment>
<evidence type="ECO:0000256" key="1">
    <source>
        <dbReference type="ARBA" id="ARBA00024332"/>
    </source>
</evidence>
<protein>
    <recommendedName>
        <fullName evidence="3">IC97/Casc1 N-terminal domain-containing protein</fullName>
    </recommendedName>
</protein>
<dbReference type="OrthoDB" id="297923at2759"/>
<dbReference type="GeneID" id="7847119"/>
<dbReference type="InParanoid" id="Q24FB9"/>
<dbReference type="PANTHER" id="PTHR20929:SF11">
    <property type="entry name" value="DYNEIN AXONEMAL INTERMEDIATE CHAIN 7"/>
    <property type="match status" value="1"/>
</dbReference>
<dbReference type="Pfam" id="PF15927">
    <property type="entry name" value="Casc1_N"/>
    <property type="match status" value="1"/>
</dbReference>
<dbReference type="PANTHER" id="PTHR20929">
    <property type="entry name" value="LUNG ADENOMA SUSCEPTIBILITY 1-RELATED"/>
    <property type="match status" value="1"/>
</dbReference>
<dbReference type="Proteomes" id="UP000009168">
    <property type="component" value="Unassembled WGS sequence"/>
</dbReference>
<organism evidence="4 5">
    <name type="scientific">Tetrahymena thermophila (strain SB210)</name>
    <dbReference type="NCBI Taxonomy" id="312017"/>
    <lineage>
        <taxon>Eukaryota</taxon>
        <taxon>Sar</taxon>
        <taxon>Alveolata</taxon>
        <taxon>Ciliophora</taxon>
        <taxon>Intramacronucleata</taxon>
        <taxon>Oligohymenophorea</taxon>
        <taxon>Hymenostomatida</taxon>
        <taxon>Tetrahymenina</taxon>
        <taxon>Tetrahymenidae</taxon>
        <taxon>Tetrahymena</taxon>
    </lineage>
</organism>
<sequence length="727" mass="86036">MEFQSMVVQKPKKKEERGQSKEQKGRDLPSRPQLAVSLKKASLSQDVRQNSVQMKPAGSSILVKKGTSLTRNDKKDKEKKQSKKKKKEELLEKKRLLDEEERKKYMEEERRRFELERFRRLQEEKLTKEEKERLVLESQAEEEFALRFQARVYYEEKKKKIWEEWQRYLECIDHPYPESEKSQTEYLYRYDEQNEINELDKIEFYLKKSDYSETVVDNLFQHYYINQADNKYEKISFFDKFITKIRKITLKKIQQISALVIKNQEVFFDDKNEQLIQQDKLPITPDNLRSICGAITLKPEERYKYEIFKTFESDDFQMAFWWSPIEKCGYRMKLVEFKRPNVGIEMPRNINTLSIYMRCIWTRQDYLSPLHSIQKYLITGGVFNIESFNMVPLIKRRKKYAIKVDFGTEEQIDKPLKYPPEVGGSIANFPALKGYIELPKKYYLGQNFSPQVAYYSQEQGWTTDGIEVTKYDPDLRIITFTTKTLAPLACVQDVCLDYPYQSFMLRCVQEDLAILDLQTKRLKLKFEIGADDVTLVDENNSLGSIFSHIVNKPMTYAALLYELHKIGVNLIPESQHAFLCDVPQKEIDVENKALLELMMIIKAFAVRNNQDNKMQGEDKILLEIRQNMDYSYKPSPLDDELEWVKTAIWCNKCAFIKDQSKSIETINASNFLNNSTSHAMVSLIIEQHQNIFKNSSDIVDKMNDVYVSDFQNNMRRFLKTLRLLSFT</sequence>
<reference evidence="5" key="1">
    <citation type="journal article" date="2006" name="PLoS Biol.">
        <title>Macronuclear genome sequence of the ciliate Tetrahymena thermophila, a model eukaryote.</title>
        <authorList>
            <person name="Eisen J.A."/>
            <person name="Coyne R.S."/>
            <person name="Wu M."/>
            <person name="Wu D."/>
            <person name="Thiagarajan M."/>
            <person name="Wortman J.R."/>
            <person name="Badger J.H."/>
            <person name="Ren Q."/>
            <person name="Amedeo P."/>
            <person name="Jones K.M."/>
            <person name="Tallon L.J."/>
            <person name="Delcher A.L."/>
            <person name="Salzberg S.L."/>
            <person name="Silva J.C."/>
            <person name="Haas B.J."/>
            <person name="Majoros W.H."/>
            <person name="Farzad M."/>
            <person name="Carlton J.M."/>
            <person name="Smith R.K. Jr."/>
            <person name="Garg J."/>
            <person name="Pearlman R.E."/>
            <person name="Karrer K.M."/>
            <person name="Sun L."/>
            <person name="Manning G."/>
            <person name="Elde N.C."/>
            <person name="Turkewitz A.P."/>
            <person name="Asai D.J."/>
            <person name="Wilkes D.E."/>
            <person name="Wang Y."/>
            <person name="Cai H."/>
            <person name="Collins K."/>
            <person name="Stewart B.A."/>
            <person name="Lee S.R."/>
            <person name="Wilamowska K."/>
            <person name="Weinberg Z."/>
            <person name="Ruzzo W.L."/>
            <person name="Wloga D."/>
            <person name="Gaertig J."/>
            <person name="Frankel J."/>
            <person name="Tsao C.-C."/>
            <person name="Gorovsky M.A."/>
            <person name="Keeling P.J."/>
            <person name="Waller R.F."/>
            <person name="Patron N.J."/>
            <person name="Cherry J.M."/>
            <person name="Stover N.A."/>
            <person name="Krieger C.J."/>
            <person name="del Toro C."/>
            <person name="Ryder H.F."/>
            <person name="Williamson S.C."/>
            <person name="Barbeau R.A."/>
            <person name="Hamilton E.P."/>
            <person name="Orias E."/>
        </authorList>
    </citation>
    <scope>NUCLEOTIDE SEQUENCE [LARGE SCALE GENOMIC DNA]</scope>
    <source>
        <strain evidence="5">SB210</strain>
    </source>
</reference>
<evidence type="ECO:0000259" key="3">
    <source>
        <dbReference type="Pfam" id="PF15927"/>
    </source>
</evidence>
<feature type="compositionally biased region" description="Polar residues" evidence="2">
    <location>
        <begin position="42"/>
        <end position="53"/>
    </location>
</feature>
<name>Q24FB9_TETTS</name>
<dbReference type="RefSeq" id="XP_001026784.2">
    <property type="nucleotide sequence ID" value="XM_001026784.3"/>
</dbReference>
<dbReference type="GO" id="GO:0008017">
    <property type="term" value="F:microtubule binding"/>
    <property type="evidence" value="ECO:0007669"/>
    <property type="project" value="TreeGrafter"/>
</dbReference>
<gene>
    <name evidence="4" type="ORF">TTHERM_00865440</name>
</gene>
<feature type="domain" description="IC97/Casc1 N-terminal" evidence="3">
    <location>
        <begin position="97"/>
        <end position="275"/>
    </location>
</feature>
<accession>Q24FB9</accession>
<proteinExistence type="inferred from homology"/>
<keyword evidence="5" id="KW-1185">Reference proteome</keyword>
<feature type="compositionally biased region" description="Basic and acidic residues" evidence="2">
    <location>
        <begin position="13"/>
        <end position="29"/>
    </location>
</feature>
<dbReference type="HOGENOM" id="CLU_372371_0_0_1"/>
<dbReference type="EMBL" id="GG662285">
    <property type="protein sequence ID" value="EAS06539.2"/>
    <property type="molecule type" value="Genomic_DNA"/>
</dbReference>
<dbReference type="InterPro" id="IPR031826">
    <property type="entry name" value="IC97/Casc1_N"/>
</dbReference>
<evidence type="ECO:0000313" key="4">
    <source>
        <dbReference type="EMBL" id="EAS06539.2"/>
    </source>
</evidence>
<dbReference type="KEGG" id="tet:TTHERM_00865440"/>